<accession>A0A4R6EDY5</accession>
<evidence type="ECO:0000259" key="1">
    <source>
        <dbReference type="Pfam" id="PF15977"/>
    </source>
</evidence>
<feature type="domain" description="IprA winged helix-turn-helix" evidence="1">
    <location>
        <begin position="136"/>
        <end position="202"/>
    </location>
</feature>
<comment type="caution">
    <text evidence="2">The sequence shown here is derived from an EMBL/GenBank/DDBJ whole genome shotgun (WGS) entry which is preliminary data.</text>
</comment>
<gene>
    <name evidence="2" type="ORF">EC847_11147</name>
</gene>
<proteinExistence type="predicted"/>
<evidence type="ECO:0000313" key="3">
    <source>
        <dbReference type="Proteomes" id="UP000295530"/>
    </source>
</evidence>
<dbReference type="Gene3D" id="2.60.120.10">
    <property type="entry name" value="Jelly Rolls"/>
    <property type="match status" value="1"/>
</dbReference>
<dbReference type="Pfam" id="PF15977">
    <property type="entry name" value="HTH_46"/>
    <property type="match status" value="1"/>
</dbReference>
<name>A0A4R6EDY5_SCAGO</name>
<dbReference type="SUPFAM" id="SSF51206">
    <property type="entry name" value="cAMP-binding domain-like"/>
    <property type="match status" value="1"/>
</dbReference>
<keyword evidence="3" id="KW-1185">Reference proteome</keyword>
<organism evidence="2 3">
    <name type="scientific">Scandinavium goeteborgense</name>
    <dbReference type="NCBI Taxonomy" id="1851514"/>
    <lineage>
        <taxon>Bacteria</taxon>
        <taxon>Pseudomonadati</taxon>
        <taxon>Pseudomonadota</taxon>
        <taxon>Gammaproteobacteria</taxon>
        <taxon>Enterobacterales</taxon>
        <taxon>Enterobacteriaceae</taxon>
        <taxon>Scandinavium</taxon>
    </lineage>
</organism>
<dbReference type="EMBL" id="SNVX01000011">
    <property type="protein sequence ID" value="TDN56415.1"/>
    <property type="molecule type" value="Genomic_DNA"/>
</dbReference>
<dbReference type="InterPro" id="IPR014710">
    <property type="entry name" value="RmlC-like_jellyroll"/>
</dbReference>
<evidence type="ECO:0000313" key="2">
    <source>
        <dbReference type="EMBL" id="TDN56415.1"/>
    </source>
</evidence>
<dbReference type="InterPro" id="IPR018490">
    <property type="entry name" value="cNMP-bd_dom_sf"/>
</dbReference>
<dbReference type="Proteomes" id="UP000295530">
    <property type="component" value="Unassembled WGS sequence"/>
</dbReference>
<dbReference type="OrthoDB" id="6504476at2"/>
<dbReference type="AlphaFoldDB" id="A0A4R6EDY5"/>
<protein>
    <submittedName>
        <fullName evidence="2">CRP-like cAMP-binding protein</fullName>
    </submittedName>
</protein>
<reference evidence="2 3" key="1">
    <citation type="submission" date="2019-03" db="EMBL/GenBank/DDBJ databases">
        <title>Genomic analyses of the natural microbiome of Caenorhabditis elegans.</title>
        <authorList>
            <person name="Samuel B."/>
        </authorList>
    </citation>
    <scope>NUCLEOTIDE SEQUENCE [LARGE SCALE GENOMIC DNA]</scope>
    <source>
        <strain evidence="2 3">BIGb0156</strain>
    </source>
</reference>
<dbReference type="InterPro" id="IPR041687">
    <property type="entry name" value="HTH_46"/>
</dbReference>
<sequence>MLAVKPLSAFNILDQYFFPVATTLTLHPQQTLNLQTEASLVTVIRQGTFKIERTHPEILIAISPSPMIIGLPGMFHAFGEPYQLTALTQCEVYQLKCEQCRALLNQHQLWQDAFHWVSWLFKVQQIRDGELIGKNSYSQIRATLQAMSAWDESLRERVGVMNHIQQRTHISRSVIAEVLAALRAGKYIEMNKGKLVSVNRLPLEY</sequence>
<dbReference type="RefSeq" id="WP_133461728.1">
    <property type="nucleotide sequence ID" value="NZ_SNVX01000011.1"/>
</dbReference>